<dbReference type="Pfam" id="PF25876">
    <property type="entry name" value="HH_MFP_RND"/>
    <property type="match status" value="1"/>
</dbReference>
<dbReference type="AlphaFoldDB" id="A0A849P457"/>
<dbReference type="InterPro" id="IPR058624">
    <property type="entry name" value="MdtA-like_HH"/>
</dbReference>
<evidence type="ECO:0000259" key="5">
    <source>
        <dbReference type="Pfam" id="PF25876"/>
    </source>
</evidence>
<feature type="compositionally biased region" description="Polar residues" evidence="3">
    <location>
        <begin position="404"/>
        <end position="415"/>
    </location>
</feature>
<accession>A0A849P457</accession>
<keyword evidence="4" id="KW-0732">Signal</keyword>
<feature type="chain" id="PRO_5033048125" evidence="4">
    <location>
        <begin position="20"/>
        <end position="415"/>
    </location>
</feature>
<evidence type="ECO:0000256" key="3">
    <source>
        <dbReference type="SAM" id="MobiDB-lite"/>
    </source>
</evidence>
<feature type="domain" description="Multidrug resistance protein MdtA-like alpha-helical hairpin" evidence="5">
    <location>
        <begin position="102"/>
        <end position="171"/>
    </location>
</feature>
<evidence type="ECO:0000259" key="7">
    <source>
        <dbReference type="Pfam" id="PF25944"/>
    </source>
</evidence>
<dbReference type="GO" id="GO:0030313">
    <property type="term" value="C:cell envelope"/>
    <property type="evidence" value="ECO:0007669"/>
    <property type="project" value="UniProtKB-SubCell"/>
</dbReference>
<gene>
    <name evidence="9" type="ORF">HKX39_04415</name>
</gene>
<protein>
    <submittedName>
        <fullName evidence="9">Efflux RND transporter periplasmic adaptor subunit</fullName>
    </submittedName>
</protein>
<comment type="subcellular location">
    <subcellularLocation>
        <location evidence="1">Cell envelope</location>
    </subcellularLocation>
</comment>
<dbReference type="Gene3D" id="1.10.287.470">
    <property type="entry name" value="Helix hairpin bin"/>
    <property type="match status" value="1"/>
</dbReference>
<dbReference type="Pfam" id="PF25967">
    <property type="entry name" value="RND-MFP_C"/>
    <property type="match status" value="1"/>
</dbReference>
<evidence type="ECO:0000256" key="4">
    <source>
        <dbReference type="SAM" id="SignalP"/>
    </source>
</evidence>
<dbReference type="InterPro" id="IPR006143">
    <property type="entry name" value="RND_pump_MFP"/>
</dbReference>
<comment type="similarity">
    <text evidence="2">Belongs to the membrane fusion protein (MFP) (TC 8.A.1) family.</text>
</comment>
<dbReference type="PROSITE" id="PS51257">
    <property type="entry name" value="PROKAR_LIPOPROTEIN"/>
    <property type="match status" value="1"/>
</dbReference>
<dbReference type="Pfam" id="PF25917">
    <property type="entry name" value="BSH_RND"/>
    <property type="match status" value="1"/>
</dbReference>
<comment type="caution">
    <text evidence="9">The sequence shown here is derived from an EMBL/GenBank/DDBJ whole genome shotgun (WGS) entry which is preliminary data.</text>
</comment>
<dbReference type="InterPro" id="IPR058625">
    <property type="entry name" value="MdtA-like_BSH"/>
</dbReference>
<dbReference type="RefSeq" id="WP_171680099.1">
    <property type="nucleotide sequence ID" value="NZ_JABGBN010000002.1"/>
</dbReference>
<dbReference type="GO" id="GO:0005886">
    <property type="term" value="C:plasma membrane"/>
    <property type="evidence" value="ECO:0007669"/>
    <property type="project" value="TreeGrafter"/>
</dbReference>
<proteinExistence type="inferred from homology"/>
<dbReference type="Gene3D" id="2.40.50.100">
    <property type="match status" value="1"/>
</dbReference>
<feature type="compositionally biased region" description="Low complexity" evidence="3">
    <location>
        <begin position="379"/>
        <end position="393"/>
    </location>
</feature>
<keyword evidence="10" id="KW-1185">Reference proteome</keyword>
<dbReference type="InterPro" id="IPR058627">
    <property type="entry name" value="MdtA-like_C"/>
</dbReference>
<dbReference type="Pfam" id="PF25944">
    <property type="entry name" value="Beta-barrel_RND"/>
    <property type="match status" value="1"/>
</dbReference>
<feature type="domain" description="Multidrug resistance protein MdtA-like barrel-sandwich hybrid" evidence="6">
    <location>
        <begin position="62"/>
        <end position="202"/>
    </location>
</feature>
<feature type="signal peptide" evidence="4">
    <location>
        <begin position="1"/>
        <end position="19"/>
    </location>
</feature>
<feature type="domain" description="Multidrug resistance protein MdtA-like beta-barrel" evidence="7">
    <location>
        <begin position="209"/>
        <end position="297"/>
    </location>
</feature>
<sequence>MNFKHKLLVLALTPVFVLAACGKSEQQQAQQRPPMNVAAITVGTEEVRIFTTLPGRISAIKDAEVRARVNGIVQSINFTQGSRVKEGQLLFKIDPAIYQADLNAAQASLNQAQASAKSASALAARYQALVKENAISKQEYDNAVSAASQAKASIESARAAVESAKINLSYTSVTSPIDGIIGEALVTEGALVSATGATALAKVQQLGEVYVDFTQSTIEMTQLRKAFLNGELERVDNNSAVVRLILEDGSTYDKTGKLLFSGVAVDPNTGKVNLRATFPNPKELLLPGMFVRVQLERGLNKAAVMVPTQAIQRRADGSSLVYVIEEGKVVARPVTLGEVADDKTQITSGLSAGDQLIVEGFTKIGPGMPVNALPWAKDPQAQQTTTTEPATTPKSEEAAKTDKATNSTPSTEQKQ</sequence>
<dbReference type="PANTHER" id="PTHR30158">
    <property type="entry name" value="ACRA/E-RELATED COMPONENT OF DRUG EFFLUX TRANSPORTER"/>
    <property type="match status" value="1"/>
</dbReference>
<dbReference type="InterPro" id="IPR058626">
    <property type="entry name" value="MdtA-like_b-barrel"/>
</dbReference>
<dbReference type="FunFam" id="2.40.420.20:FF:000001">
    <property type="entry name" value="Efflux RND transporter periplasmic adaptor subunit"/>
    <property type="match status" value="1"/>
</dbReference>
<evidence type="ECO:0000259" key="8">
    <source>
        <dbReference type="Pfam" id="PF25967"/>
    </source>
</evidence>
<evidence type="ECO:0000259" key="6">
    <source>
        <dbReference type="Pfam" id="PF25917"/>
    </source>
</evidence>
<feature type="compositionally biased region" description="Basic and acidic residues" evidence="3">
    <location>
        <begin position="394"/>
        <end position="403"/>
    </location>
</feature>
<name>A0A849P457_9BURK</name>
<dbReference type="Gene3D" id="2.40.420.20">
    <property type="match status" value="1"/>
</dbReference>
<dbReference type="Gene3D" id="2.40.30.170">
    <property type="match status" value="1"/>
</dbReference>
<dbReference type="Proteomes" id="UP000537862">
    <property type="component" value="Unassembled WGS sequence"/>
</dbReference>
<dbReference type="PANTHER" id="PTHR30158:SF3">
    <property type="entry name" value="MULTIDRUG EFFLUX PUMP SUBUNIT ACRA-RELATED"/>
    <property type="match status" value="1"/>
</dbReference>
<dbReference type="GO" id="GO:0022857">
    <property type="term" value="F:transmembrane transporter activity"/>
    <property type="evidence" value="ECO:0007669"/>
    <property type="project" value="InterPro"/>
</dbReference>
<evidence type="ECO:0000256" key="1">
    <source>
        <dbReference type="ARBA" id="ARBA00004196"/>
    </source>
</evidence>
<dbReference type="NCBIfam" id="TIGR01730">
    <property type="entry name" value="RND_mfp"/>
    <property type="match status" value="1"/>
</dbReference>
<dbReference type="EMBL" id="JABGBN010000002">
    <property type="protein sequence ID" value="NOL51421.1"/>
    <property type="molecule type" value="Genomic_DNA"/>
</dbReference>
<evidence type="ECO:0000256" key="2">
    <source>
        <dbReference type="ARBA" id="ARBA00009477"/>
    </source>
</evidence>
<feature type="domain" description="Multidrug resistance protein MdtA-like C-terminal permuted SH3" evidence="8">
    <location>
        <begin position="303"/>
        <end position="361"/>
    </location>
</feature>
<evidence type="ECO:0000313" key="10">
    <source>
        <dbReference type="Proteomes" id="UP000537862"/>
    </source>
</evidence>
<reference evidence="9 10" key="1">
    <citation type="submission" date="2020-05" db="EMBL/GenBank/DDBJ databases">
        <authorList>
            <person name="Niu N."/>
        </authorList>
    </citation>
    <scope>NUCLEOTIDE SEQUENCE [LARGE SCALE GENOMIC DNA]</scope>
    <source>
        <strain evidence="9 10">3340-03</strain>
    </source>
</reference>
<feature type="region of interest" description="Disordered" evidence="3">
    <location>
        <begin position="369"/>
        <end position="415"/>
    </location>
</feature>
<organism evidence="9 10">
    <name type="scientific">Pelistega suis</name>
    <dbReference type="NCBI Taxonomy" id="1631957"/>
    <lineage>
        <taxon>Bacteria</taxon>
        <taxon>Pseudomonadati</taxon>
        <taxon>Pseudomonadota</taxon>
        <taxon>Betaproteobacteria</taxon>
        <taxon>Burkholderiales</taxon>
        <taxon>Alcaligenaceae</taxon>
        <taxon>Pelistega</taxon>
    </lineage>
</organism>
<dbReference type="SUPFAM" id="SSF111369">
    <property type="entry name" value="HlyD-like secretion proteins"/>
    <property type="match status" value="1"/>
</dbReference>
<dbReference type="GO" id="GO:0046677">
    <property type="term" value="P:response to antibiotic"/>
    <property type="evidence" value="ECO:0007669"/>
    <property type="project" value="TreeGrafter"/>
</dbReference>
<evidence type="ECO:0000313" key="9">
    <source>
        <dbReference type="EMBL" id="NOL51421.1"/>
    </source>
</evidence>